<dbReference type="AlphaFoldDB" id="U2CNI8"/>
<organism evidence="1 2">
    <name type="scientific">Bacteroides pyogenes F0041</name>
    <dbReference type="NCBI Taxonomy" id="1321819"/>
    <lineage>
        <taxon>Bacteria</taxon>
        <taxon>Pseudomonadati</taxon>
        <taxon>Bacteroidota</taxon>
        <taxon>Bacteroidia</taxon>
        <taxon>Bacteroidales</taxon>
        <taxon>Bacteroidaceae</taxon>
        <taxon>Bacteroides</taxon>
    </lineage>
</organism>
<name>U2CNI8_9BACE</name>
<reference evidence="1 2" key="1">
    <citation type="submission" date="2013-08" db="EMBL/GenBank/DDBJ databases">
        <authorList>
            <person name="Weinstock G."/>
            <person name="Sodergren E."/>
            <person name="Wylie T."/>
            <person name="Fulton L."/>
            <person name="Fulton R."/>
            <person name="Fronick C."/>
            <person name="O'Laughlin M."/>
            <person name="Godfrey J."/>
            <person name="Miner T."/>
            <person name="Herter B."/>
            <person name="Appelbaum E."/>
            <person name="Cordes M."/>
            <person name="Lek S."/>
            <person name="Wollam A."/>
            <person name="Pepin K.H."/>
            <person name="Palsikar V.B."/>
            <person name="Mitreva M."/>
            <person name="Wilson R.K."/>
        </authorList>
    </citation>
    <scope>NUCLEOTIDE SEQUENCE [LARGE SCALE GENOMIC DNA]</scope>
    <source>
        <strain evidence="1 2">F0041</strain>
    </source>
</reference>
<evidence type="ECO:0000313" key="2">
    <source>
        <dbReference type="Proteomes" id="UP000016496"/>
    </source>
</evidence>
<dbReference type="HOGENOM" id="CLU_2966047_0_0_10"/>
<gene>
    <name evidence="1" type="ORF">HMPREF1981_01536</name>
</gene>
<dbReference type="Proteomes" id="UP000016496">
    <property type="component" value="Unassembled WGS sequence"/>
</dbReference>
<accession>U2CNI8</accession>
<evidence type="ECO:0000313" key="1">
    <source>
        <dbReference type="EMBL" id="ERI85628.1"/>
    </source>
</evidence>
<sequence length="58" mass="6402">PANSVFAIAVAQPHKTLFLQNNPANSVFTIAATRPHKHSLPKTTRQIQSFAKEVYSAR</sequence>
<proteinExistence type="predicted"/>
<protein>
    <submittedName>
        <fullName evidence="1">Uncharacterized protein</fullName>
    </submittedName>
</protein>
<comment type="caution">
    <text evidence="1">The sequence shown here is derived from an EMBL/GenBank/DDBJ whole genome shotgun (WGS) entry which is preliminary data.</text>
</comment>
<dbReference type="EMBL" id="AWSV01000084">
    <property type="protein sequence ID" value="ERI85628.1"/>
    <property type="molecule type" value="Genomic_DNA"/>
</dbReference>
<feature type="non-terminal residue" evidence="1">
    <location>
        <position position="1"/>
    </location>
</feature>